<evidence type="ECO:0000313" key="1">
    <source>
        <dbReference type="EMBL" id="CAG8774679.1"/>
    </source>
</evidence>
<dbReference type="AlphaFoldDB" id="A0A9N9JDQ8"/>
<feature type="non-terminal residue" evidence="1">
    <location>
        <position position="1"/>
    </location>
</feature>
<protein>
    <submittedName>
        <fullName evidence="1">7163_t:CDS:1</fullName>
    </submittedName>
</protein>
<dbReference type="EMBL" id="CAJVPV010048600">
    <property type="protein sequence ID" value="CAG8774679.1"/>
    <property type="molecule type" value="Genomic_DNA"/>
</dbReference>
<comment type="caution">
    <text evidence="1">The sequence shown here is derived from an EMBL/GenBank/DDBJ whole genome shotgun (WGS) entry which is preliminary data.</text>
</comment>
<reference evidence="1" key="1">
    <citation type="submission" date="2021-06" db="EMBL/GenBank/DDBJ databases">
        <authorList>
            <person name="Kallberg Y."/>
            <person name="Tangrot J."/>
            <person name="Rosling A."/>
        </authorList>
    </citation>
    <scope>NUCLEOTIDE SEQUENCE</scope>
    <source>
        <strain evidence="1">CL551</strain>
    </source>
</reference>
<dbReference type="OrthoDB" id="10631011at2759"/>
<accession>A0A9N9JDQ8</accession>
<evidence type="ECO:0000313" key="2">
    <source>
        <dbReference type="Proteomes" id="UP000789342"/>
    </source>
</evidence>
<organism evidence="1 2">
    <name type="scientific">Acaulospora morrowiae</name>
    <dbReference type="NCBI Taxonomy" id="94023"/>
    <lineage>
        <taxon>Eukaryota</taxon>
        <taxon>Fungi</taxon>
        <taxon>Fungi incertae sedis</taxon>
        <taxon>Mucoromycota</taxon>
        <taxon>Glomeromycotina</taxon>
        <taxon>Glomeromycetes</taxon>
        <taxon>Diversisporales</taxon>
        <taxon>Acaulosporaceae</taxon>
        <taxon>Acaulospora</taxon>
    </lineage>
</organism>
<name>A0A9N9JDQ8_9GLOM</name>
<gene>
    <name evidence="1" type="ORF">AMORRO_LOCUS16822</name>
</gene>
<dbReference type="Proteomes" id="UP000789342">
    <property type="component" value="Unassembled WGS sequence"/>
</dbReference>
<proteinExistence type="predicted"/>
<feature type="non-terminal residue" evidence="1">
    <location>
        <position position="68"/>
    </location>
</feature>
<sequence length="68" mass="7829">DYGIMFSLTRMNVLPSSSTLSSFPLENTEVHAIDDKEYVPLLTFHQHSLENLESDLEDKKEDTTSVRR</sequence>
<keyword evidence="2" id="KW-1185">Reference proteome</keyword>